<feature type="compositionally biased region" description="Polar residues" evidence="1">
    <location>
        <begin position="85"/>
        <end position="96"/>
    </location>
</feature>
<feature type="region of interest" description="Disordered" evidence="1">
    <location>
        <begin position="289"/>
        <end position="326"/>
    </location>
</feature>
<organism evidence="2 3">
    <name type="scientific">Ramalina farinacea</name>
    <dbReference type="NCBI Taxonomy" id="258253"/>
    <lineage>
        <taxon>Eukaryota</taxon>
        <taxon>Fungi</taxon>
        <taxon>Dikarya</taxon>
        <taxon>Ascomycota</taxon>
        <taxon>Pezizomycotina</taxon>
        <taxon>Lecanoromycetes</taxon>
        <taxon>OSLEUM clade</taxon>
        <taxon>Lecanoromycetidae</taxon>
        <taxon>Lecanorales</taxon>
        <taxon>Lecanorineae</taxon>
        <taxon>Ramalinaceae</taxon>
        <taxon>Ramalina</taxon>
    </lineage>
</organism>
<sequence>MAGSSFGLLPVRLEDQMNHVKHEGAESGSHDLATPQDDEFPCKLHIKPRPRSSQGIRSVLSPSPNLIETRRSSKDDSDVLPNPSTPKRYSSLSHGLSLQMPPRDLSSTSTANLSKRVPISPRPDCTAAYPSPTSVLPRRSRGLDFARAATNLHHSVLAESSPESSPTVSGRRGLNLPGRRSVFAAADIRNDPDNMRNGSSSHWATLTNGGGGGMLSSSVGSSAIMDNDSSSTSSDEMMDIGDDDEDTIHMTPHNGPHLLNPFAPIASSPGGDSMSAMTPAAAKLMSYQRNRLQSRRNRTRGSSSSASGQSNMQSPVPPSPPLLRSIESNLSMSSGYFLDDSTRKEFDSRRESLSLGTNDMQISDAEQSADETHTPVVPQEDFPIPTPVTPSMEERRQVIRKAVTRRGNLLPKSKGFARIKAALLEEGAPIDTELRREAEVVRQVRDGDGEGDLSLQPSQPTTSASSPSLGPMNAGPTETADGNPGDLSTSSEDSMRRRSSTAFISQAARNSGSTTFWNKFDERMRTPPPPLLQRANSSGMSDNEMNMDVSQSSTATLTPQANGLFKSNSNDSSATNASNMATTTFEVPRKGTKRMRDDDFDPNYFKRRAVSPGLSVQNSPVLPQSPGWWGTPKREERVSSNGSAGSGAGTGKRVGMQGMNDTNDGLMNMSIE</sequence>
<feature type="compositionally biased region" description="Basic and acidic residues" evidence="1">
    <location>
        <begin position="68"/>
        <end position="77"/>
    </location>
</feature>
<feature type="compositionally biased region" description="Polar residues" evidence="1">
    <location>
        <begin position="51"/>
        <end position="66"/>
    </location>
</feature>
<feature type="region of interest" description="Disordered" evidence="1">
    <location>
        <begin position="446"/>
        <end position="508"/>
    </location>
</feature>
<dbReference type="PANTHER" id="PTHR42106:SF1">
    <property type="match status" value="1"/>
</dbReference>
<dbReference type="Proteomes" id="UP001161017">
    <property type="component" value="Unassembled WGS sequence"/>
</dbReference>
<evidence type="ECO:0000313" key="2">
    <source>
        <dbReference type="EMBL" id="MDI1489794.1"/>
    </source>
</evidence>
<feature type="region of interest" description="Disordered" evidence="1">
    <location>
        <begin position="614"/>
        <end position="672"/>
    </location>
</feature>
<protein>
    <submittedName>
        <fullName evidence="2">Uncharacterized protein</fullName>
    </submittedName>
</protein>
<dbReference type="PANTHER" id="PTHR42106">
    <property type="entry name" value="CHROMOSOME 10, WHOLE GENOME SHOTGUN SEQUENCE"/>
    <property type="match status" value="1"/>
</dbReference>
<proteinExistence type="predicted"/>
<feature type="region of interest" description="Disordered" evidence="1">
    <location>
        <begin position="156"/>
        <end position="175"/>
    </location>
</feature>
<feature type="compositionally biased region" description="Basic and acidic residues" evidence="1">
    <location>
        <begin position="17"/>
        <end position="29"/>
    </location>
</feature>
<feature type="region of interest" description="Disordered" evidence="1">
    <location>
        <begin position="219"/>
        <end position="239"/>
    </location>
</feature>
<gene>
    <name evidence="2" type="ORF">OHK93_000992</name>
</gene>
<comment type="caution">
    <text evidence="2">The sequence shown here is derived from an EMBL/GenBank/DDBJ whole genome shotgun (WGS) entry which is preliminary data.</text>
</comment>
<feature type="region of interest" description="Disordered" evidence="1">
    <location>
        <begin position="365"/>
        <end position="393"/>
    </location>
</feature>
<feature type="compositionally biased region" description="Polar residues" evidence="1">
    <location>
        <begin position="659"/>
        <end position="672"/>
    </location>
</feature>
<dbReference type="EMBL" id="JAPUFD010000010">
    <property type="protein sequence ID" value="MDI1489794.1"/>
    <property type="molecule type" value="Genomic_DNA"/>
</dbReference>
<reference evidence="2" key="1">
    <citation type="journal article" date="2023" name="Genome Biol. Evol.">
        <title>First Whole Genome Sequence and Flow Cytometry Genome Size Data for the Lichen-Forming Fungus Ramalina farinacea (Ascomycota).</title>
        <authorList>
            <person name="Llewellyn T."/>
            <person name="Mian S."/>
            <person name="Hill R."/>
            <person name="Leitch I.J."/>
            <person name="Gaya E."/>
        </authorList>
    </citation>
    <scope>NUCLEOTIDE SEQUENCE</scope>
    <source>
        <strain evidence="2">LIQ254RAFAR</strain>
    </source>
</reference>
<feature type="region of interest" description="Disordered" evidence="1">
    <location>
        <begin position="17"/>
        <end position="135"/>
    </location>
</feature>
<accession>A0AA43TVU3</accession>
<feature type="compositionally biased region" description="Low complexity" evidence="1">
    <location>
        <begin position="219"/>
        <end position="235"/>
    </location>
</feature>
<name>A0AA43TVU3_9LECA</name>
<feature type="compositionally biased region" description="Low complexity" evidence="1">
    <location>
        <begin position="454"/>
        <end position="469"/>
    </location>
</feature>
<evidence type="ECO:0000256" key="1">
    <source>
        <dbReference type="SAM" id="MobiDB-lite"/>
    </source>
</evidence>
<keyword evidence="3" id="KW-1185">Reference proteome</keyword>
<dbReference type="AlphaFoldDB" id="A0AA43TVU3"/>
<feature type="compositionally biased region" description="Low complexity" evidence="1">
    <location>
        <begin position="300"/>
        <end position="314"/>
    </location>
</feature>
<evidence type="ECO:0000313" key="3">
    <source>
        <dbReference type="Proteomes" id="UP001161017"/>
    </source>
</evidence>